<accession>A0ABQ4G8A1</accession>
<dbReference type="PANTHER" id="PTHR37809:SF1">
    <property type="entry name" value="RIBOSOMAL PROTEIN S12 METHYLTHIOTRANSFERASE ACCESSORY FACTOR YCAO"/>
    <property type="match status" value="1"/>
</dbReference>
<reference evidence="3 4" key="1">
    <citation type="submission" date="2021-01" db="EMBL/GenBank/DDBJ databases">
        <title>Whole genome shotgun sequence of Microbispora corallina NBRC 16416.</title>
        <authorList>
            <person name="Komaki H."/>
            <person name="Tamura T."/>
        </authorList>
    </citation>
    <scope>NUCLEOTIDE SEQUENCE [LARGE SCALE GENOMIC DNA]</scope>
    <source>
        <strain evidence="3 4">NBRC 16416</strain>
    </source>
</reference>
<protein>
    <recommendedName>
        <fullName evidence="2">YcaO domain-containing protein</fullName>
    </recommendedName>
</protein>
<keyword evidence="4" id="KW-1185">Reference proteome</keyword>
<dbReference type="Gene3D" id="3.30.1330.230">
    <property type="match status" value="1"/>
</dbReference>
<dbReference type="PANTHER" id="PTHR37809">
    <property type="entry name" value="RIBOSOMAL PROTEIN S12 METHYLTHIOTRANSFERASE ACCESSORY FACTOR YCAO"/>
    <property type="match status" value="1"/>
</dbReference>
<dbReference type="InterPro" id="IPR003776">
    <property type="entry name" value="YcaO-like_dom"/>
</dbReference>
<dbReference type="EMBL" id="BOOC01000036">
    <property type="protein sequence ID" value="GIH43292.1"/>
    <property type="molecule type" value="Genomic_DNA"/>
</dbReference>
<dbReference type="RefSeq" id="WP_204060402.1">
    <property type="nucleotide sequence ID" value="NZ_BAAAGP010000025.1"/>
</dbReference>
<organism evidence="3 4">
    <name type="scientific">Microbispora corallina</name>
    <dbReference type="NCBI Taxonomy" id="83302"/>
    <lineage>
        <taxon>Bacteria</taxon>
        <taxon>Bacillati</taxon>
        <taxon>Actinomycetota</taxon>
        <taxon>Actinomycetes</taxon>
        <taxon>Streptosporangiales</taxon>
        <taxon>Streptosporangiaceae</taxon>
        <taxon>Microbispora</taxon>
    </lineage>
</organism>
<dbReference type="Pfam" id="PF02624">
    <property type="entry name" value="YcaO"/>
    <property type="match status" value="1"/>
</dbReference>
<evidence type="ECO:0000313" key="3">
    <source>
        <dbReference type="EMBL" id="GIH43292.1"/>
    </source>
</evidence>
<evidence type="ECO:0000256" key="1">
    <source>
        <dbReference type="SAM" id="MobiDB-lite"/>
    </source>
</evidence>
<dbReference type="PROSITE" id="PS51664">
    <property type="entry name" value="YCAO"/>
    <property type="match status" value="1"/>
</dbReference>
<gene>
    <name evidence="3" type="ORF">Mco01_62920</name>
</gene>
<feature type="domain" description="YcaO" evidence="2">
    <location>
        <begin position="82"/>
        <end position="442"/>
    </location>
</feature>
<comment type="caution">
    <text evidence="3">The sequence shown here is derived from an EMBL/GenBank/DDBJ whole genome shotgun (WGS) entry which is preliminary data.</text>
</comment>
<evidence type="ECO:0000259" key="2">
    <source>
        <dbReference type="PROSITE" id="PS51664"/>
    </source>
</evidence>
<proteinExistence type="predicted"/>
<name>A0ABQ4G8A1_9ACTN</name>
<evidence type="ECO:0000313" key="4">
    <source>
        <dbReference type="Proteomes" id="UP000603904"/>
    </source>
</evidence>
<sequence>MDHLDQRSAGNGSPVARPAGGPPPSEVERAVPLPEAERLVLAALRELALEAGLEELQAGGEPTAYRCVLRTASGQVAPEGVGMGKGLRQEARVGALFEALEHYATGPEWFDPARTRLRPARALAGGVLGRDVIAPLLAELGDQPLACHDYIPLHEAGAVGDHQQVAAPVFLGAPWYLEDGGEEARAAAGDRCDYRWVARYSSNSGSAIGVTAAEALVHALNEAVERDAYSLLLAHAFLGGGHRLRRVDVTTLPRDLAAAHALAQRLAGQRVHLLDMTTDLGVPTFLAYAAPTAGVPHRRGAGTSLSGHYAAWRALTEFIQGVLSGDHSGAHPSDLSALARYPELHACGRFDLTAHLASARTVPYVPPIAVPANPAEHLRALVDVLTRAGHPPYHRIVAELPGGITAVHTLVPGLERFMLILQGALILPGPRAQAALTTAALP</sequence>
<feature type="region of interest" description="Disordered" evidence="1">
    <location>
        <begin position="1"/>
        <end position="28"/>
    </location>
</feature>
<dbReference type="Proteomes" id="UP000603904">
    <property type="component" value="Unassembled WGS sequence"/>
</dbReference>